<feature type="compositionally biased region" description="Basic and acidic residues" evidence="2">
    <location>
        <begin position="495"/>
        <end position="518"/>
    </location>
</feature>
<keyword evidence="7" id="KW-1185">Reference proteome</keyword>
<organism evidence="6 7">
    <name type="scientific">Eisenbergiella massiliensis</name>
    <dbReference type="NCBI Taxonomy" id="1720294"/>
    <lineage>
        <taxon>Bacteria</taxon>
        <taxon>Bacillati</taxon>
        <taxon>Bacillota</taxon>
        <taxon>Clostridia</taxon>
        <taxon>Lachnospirales</taxon>
        <taxon>Lachnospiraceae</taxon>
        <taxon>Eisenbergiella</taxon>
    </lineage>
</organism>
<keyword evidence="3" id="KW-1133">Transmembrane helix</keyword>
<evidence type="ECO:0000256" key="1">
    <source>
        <dbReference type="PROSITE-ProRule" id="PRU00339"/>
    </source>
</evidence>
<accession>A0A3E3I0V8</accession>
<name>A0A3E3I0V8_9FIRM</name>
<dbReference type="RefSeq" id="WP_117545094.1">
    <property type="nucleotide sequence ID" value="NZ_JBKUNB010000003.1"/>
</dbReference>
<feature type="region of interest" description="Disordered" evidence="2">
    <location>
        <begin position="488"/>
        <end position="520"/>
    </location>
</feature>
<dbReference type="InterPro" id="IPR011990">
    <property type="entry name" value="TPR-like_helical_dom_sf"/>
</dbReference>
<evidence type="ECO:0000256" key="2">
    <source>
        <dbReference type="SAM" id="MobiDB-lite"/>
    </source>
</evidence>
<feature type="repeat" description="TPR" evidence="1">
    <location>
        <begin position="119"/>
        <end position="152"/>
    </location>
</feature>
<evidence type="ECO:0000259" key="5">
    <source>
        <dbReference type="Pfam" id="PF13290"/>
    </source>
</evidence>
<gene>
    <name evidence="6" type="ORF">DXC51_18055</name>
</gene>
<reference evidence="6" key="1">
    <citation type="submission" date="2018-08" db="EMBL/GenBank/DDBJ databases">
        <title>A genome reference for cultivated species of the human gut microbiota.</title>
        <authorList>
            <person name="Zou Y."/>
            <person name="Xue W."/>
            <person name="Luo G."/>
        </authorList>
    </citation>
    <scope>NUCLEOTIDE SEQUENCE [LARGE SCALE GENOMIC DNA]</scope>
    <source>
        <strain evidence="6">TF05-5AC</strain>
    </source>
</reference>
<comment type="caution">
    <text evidence="6">The sequence shown here is derived from an EMBL/GenBank/DDBJ whole genome shotgun (WGS) entry which is preliminary data.</text>
</comment>
<feature type="domain" description="Zinc-ribbon" evidence="4">
    <location>
        <begin position="2"/>
        <end position="22"/>
    </location>
</feature>
<feature type="domain" description="GH29D-like beta-sandwich" evidence="5">
    <location>
        <begin position="235"/>
        <end position="297"/>
    </location>
</feature>
<keyword evidence="3" id="KW-0812">Transmembrane</keyword>
<sequence length="535" mass="58909">MKCPRCGSEIKDGRLFCEKCGEEIRIVQDFEPEMEVNMEGNISIEDEISMEENLSADDILSDDTEKSGTEPWRSGVLQKIGKRVSLLTVRQRMIMAVVLVLLLSAVLGLAVAGVQHFSADYQYDKALEYINKKDYAKACSYAERAVELEPGNVEYLVRLAGCFSAMGNEEETIELCLRIIGMDESNEAAYKRLISIYEKRKEYDIINELLLSCGNEQIVNQYPGFIAKPPEFSFKGGVYNETLSLKMLANTQGTIYYTVDGSKPDESGLVYSSPVFLESGQYDIRAVFINSYGVESDETQEHYFVDVTVPEAPLVSPEEGEYSRPTIISVEVPEDYTVYYTTDGTLPTADSIQYTGPFPMPVGVNTFRFVSYSAAGVAGVETQVRYSLNLHAALSIEAAKNKLLFELVNAGIIQDMSGSVKTGSGHNVYGYKYAVTVDGTDYYLYREYYEDDAGNRAGTGTDYVVSIMEGQCYKAVQAAKETLAAGAAVQGDGGKLPDEPETSAKEASEENADAKDKGPWSTLILQDINSGSNPE</sequence>
<dbReference type="InterPro" id="IPR019734">
    <property type="entry name" value="TPR_rpt"/>
</dbReference>
<proteinExistence type="predicted"/>
<protein>
    <submittedName>
        <fullName evidence="6">Zinc-ribbon domain-containing protein</fullName>
    </submittedName>
</protein>
<dbReference type="SUPFAM" id="SSF48452">
    <property type="entry name" value="TPR-like"/>
    <property type="match status" value="1"/>
</dbReference>
<dbReference type="Proteomes" id="UP000260812">
    <property type="component" value="Unassembled WGS sequence"/>
</dbReference>
<dbReference type="AlphaFoldDB" id="A0A3E3I0V8"/>
<evidence type="ECO:0000313" key="7">
    <source>
        <dbReference type="Proteomes" id="UP000260812"/>
    </source>
</evidence>
<dbReference type="Gene3D" id="1.25.40.10">
    <property type="entry name" value="Tetratricopeptide repeat domain"/>
    <property type="match status" value="1"/>
</dbReference>
<dbReference type="SMART" id="SM00028">
    <property type="entry name" value="TPR"/>
    <property type="match status" value="2"/>
</dbReference>
<feature type="domain" description="GH29D-like beta-sandwich" evidence="5">
    <location>
        <begin position="317"/>
        <end position="377"/>
    </location>
</feature>
<evidence type="ECO:0000259" key="4">
    <source>
        <dbReference type="Pfam" id="PF13240"/>
    </source>
</evidence>
<dbReference type="PROSITE" id="PS50005">
    <property type="entry name" value="TPR"/>
    <property type="match status" value="1"/>
</dbReference>
<dbReference type="GeneID" id="97988723"/>
<dbReference type="InterPro" id="IPR026870">
    <property type="entry name" value="Zinc_ribbon_dom"/>
</dbReference>
<evidence type="ECO:0000313" key="6">
    <source>
        <dbReference type="EMBL" id="RGE57910.1"/>
    </source>
</evidence>
<dbReference type="EMBL" id="QVLV01000013">
    <property type="protein sequence ID" value="RGE57910.1"/>
    <property type="molecule type" value="Genomic_DNA"/>
</dbReference>
<keyword evidence="3" id="KW-0472">Membrane</keyword>
<dbReference type="Pfam" id="PF13240">
    <property type="entry name" value="Zn_Ribbon_1"/>
    <property type="match status" value="1"/>
</dbReference>
<dbReference type="Pfam" id="PF13290">
    <property type="entry name" value="CHB_HEX_C_1"/>
    <property type="match status" value="2"/>
</dbReference>
<keyword evidence="1" id="KW-0802">TPR repeat</keyword>
<evidence type="ECO:0000256" key="3">
    <source>
        <dbReference type="SAM" id="Phobius"/>
    </source>
</evidence>
<feature type="transmembrane region" description="Helical" evidence="3">
    <location>
        <begin position="93"/>
        <end position="114"/>
    </location>
</feature>
<dbReference type="InterPro" id="IPR059177">
    <property type="entry name" value="GH29D-like_dom"/>
</dbReference>